<evidence type="ECO:0000313" key="7">
    <source>
        <dbReference type="Proteomes" id="UP000078084"/>
    </source>
</evidence>
<dbReference type="PANTHER" id="PTHR30563">
    <property type="entry name" value="DNA RECOMBINATION PROTEIN RMUC"/>
    <property type="match status" value="1"/>
</dbReference>
<evidence type="ECO:0000256" key="5">
    <source>
        <dbReference type="SAM" id="Coils"/>
    </source>
</evidence>
<dbReference type="InterPro" id="IPR003798">
    <property type="entry name" value="DNA_recombination_RmuC"/>
</dbReference>
<dbReference type="OrthoDB" id="9765111at2"/>
<organism evidence="6 7">
    <name type="scientific">Kerstersia gyiorum</name>
    <dbReference type="NCBI Taxonomy" id="206506"/>
    <lineage>
        <taxon>Bacteria</taxon>
        <taxon>Pseudomonadati</taxon>
        <taxon>Pseudomonadota</taxon>
        <taxon>Betaproteobacteria</taxon>
        <taxon>Burkholderiales</taxon>
        <taxon>Alcaligenaceae</taxon>
        <taxon>Kerstersia</taxon>
    </lineage>
</organism>
<evidence type="ECO:0000313" key="6">
    <source>
        <dbReference type="EMBL" id="KKO72933.1"/>
    </source>
</evidence>
<dbReference type="Pfam" id="PF02646">
    <property type="entry name" value="RmuC"/>
    <property type="match status" value="1"/>
</dbReference>
<gene>
    <name evidence="6" type="ORF">AAV32_00935</name>
</gene>
<evidence type="ECO:0000256" key="1">
    <source>
        <dbReference type="ARBA" id="ARBA00003416"/>
    </source>
</evidence>
<reference evidence="6 7" key="1">
    <citation type="submission" date="2015-04" db="EMBL/GenBank/DDBJ databases">
        <title>Genome sequence of Kerstersia gyiorum CG1.</title>
        <authorList>
            <person name="Greninger A.L."/>
            <person name="Kozyreva V."/>
            <person name="Chaturvedi V."/>
        </authorList>
    </citation>
    <scope>NUCLEOTIDE SEQUENCE [LARGE SCALE GENOMIC DNA]</scope>
    <source>
        <strain evidence="6 7">CG1</strain>
    </source>
</reference>
<feature type="coiled-coil region" evidence="5">
    <location>
        <begin position="54"/>
        <end position="165"/>
    </location>
</feature>
<dbReference type="Proteomes" id="UP000078084">
    <property type="component" value="Unassembled WGS sequence"/>
</dbReference>
<dbReference type="RefSeq" id="WP_068366576.1">
    <property type="nucleotide sequence ID" value="NZ_CP033936.1"/>
</dbReference>
<name>A0A171KVL6_9BURK</name>
<comment type="function">
    <text evidence="1">Involved in DNA recombination.</text>
</comment>
<dbReference type="EMBL" id="LBNE01000001">
    <property type="protein sequence ID" value="KKO72933.1"/>
    <property type="molecule type" value="Genomic_DNA"/>
</dbReference>
<proteinExistence type="inferred from homology"/>
<dbReference type="STRING" id="206506.AAV32_00935"/>
<comment type="similarity">
    <text evidence="2">Belongs to the RmuC family.</text>
</comment>
<sequence length="506" mass="57006">MPSSLNDFPALWLVLAALAGFAAAALLLRIRQRTAVERASQGLQTEVLALQARLESREAEIINLHQRLEDQTEQTEYWRAAMEALRSEHATLQERLNQQGRLGAEISHLQLELQQSHALAAALRERLVSMQAQLESERERHAEKLALLQDARQSLTDQFRSLANDILEDKSQRFTQSNRDSMNQILQPLREHLQEFRGKIEEIHGQDIARHASLKAELAQLKELNRQMSEEAHGLAVALKGQAKKQGNWGELVLENVLDRSGLQDGRDYRREVSFQTEDGRRRPDAIIYLPQGKHLIVDAKASLNAYTRYVNAEDPAERAQALKEHVAAIGSRIKELSDRSYFQLPGLNTPEMVFMFIPIESAFAEAMRADSELFQRAIESNVLVTTPTTLLSSLNIVRQLWRFEAQNKHTMELAERAASVYRKLAGFLSSMEEVGKALERARDAHNTAMNRLVTGRGNLIQQANDFQRLGVAVQGNLPAHLVQRAALELELDDTAPAPEPDEATP</sequence>
<accession>A0A171KVL6</accession>
<dbReference type="PATRIC" id="fig|206506.3.peg.223"/>
<evidence type="ECO:0008006" key="8">
    <source>
        <dbReference type="Google" id="ProtNLM"/>
    </source>
</evidence>
<keyword evidence="3 5" id="KW-0175">Coiled coil</keyword>
<evidence type="ECO:0000256" key="4">
    <source>
        <dbReference type="ARBA" id="ARBA00023172"/>
    </source>
</evidence>
<dbReference type="PANTHER" id="PTHR30563:SF0">
    <property type="entry name" value="DNA RECOMBINATION PROTEIN RMUC"/>
    <property type="match status" value="1"/>
</dbReference>
<keyword evidence="4" id="KW-0233">DNA recombination</keyword>
<keyword evidence="7" id="KW-1185">Reference proteome</keyword>
<dbReference type="GO" id="GO:0006310">
    <property type="term" value="P:DNA recombination"/>
    <property type="evidence" value="ECO:0007669"/>
    <property type="project" value="UniProtKB-KW"/>
</dbReference>
<comment type="caution">
    <text evidence="6">The sequence shown here is derived from an EMBL/GenBank/DDBJ whole genome shotgun (WGS) entry which is preliminary data.</text>
</comment>
<protein>
    <recommendedName>
        <fullName evidence="8">DNA recombination protein RmuC</fullName>
    </recommendedName>
</protein>
<evidence type="ECO:0000256" key="3">
    <source>
        <dbReference type="ARBA" id="ARBA00023054"/>
    </source>
</evidence>
<evidence type="ECO:0000256" key="2">
    <source>
        <dbReference type="ARBA" id="ARBA00009840"/>
    </source>
</evidence>
<dbReference type="AlphaFoldDB" id="A0A171KVL6"/>